<evidence type="ECO:0000313" key="2">
    <source>
        <dbReference type="Proteomes" id="UP000316639"/>
    </source>
</evidence>
<keyword evidence="2" id="KW-1185">Reference proteome</keyword>
<evidence type="ECO:0000313" key="1">
    <source>
        <dbReference type="EMBL" id="TWP51484.1"/>
    </source>
</evidence>
<comment type="caution">
    <text evidence="1">The sequence shown here is derived from an EMBL/GenBank/DDBJ whole genome shotgun (WGS) entry which is preliminary data.</text>
</comment>
<sequence>MIDSTHGHRVRSTLISTTKEAQMSSVTAIRPVHKPWLVFTARAVVVLQALGIVFLLTSIWTTVAIAVLFVVTVSVVRALSRASQQMDTIFEEELS</sequence>
<organism evidence="1 2">
    <name type="scientific">Lentzea tibetensis</name>
    <dbReference type="NCBI Taxonomy" id="2591470"/>
    <lineage>
        <taxon>Bacteria</taxon>
        <taxon>Bacillati</taxon>
        <taxon>Actinomycetota</taxon>
        <taxon>Actinomycetes</taxon>
        <taxon>Pseudonocardiales</taxon>
        <taxon>Pseudonocardiaceae</taxon>
        <taxon>Lentzea</taxon>
    </lineage>
</organism>
<dbReference type="OrthoDB" id="3699827at2"/>
<dbReference type="EMBL" id="VOBR01000008">
    <property type="protein sequence ID" value="TWP51484.1"/>
    <property type="molecule type" value="Genomic_DNA"/>
</dbReference>
<accession>A0A563EWG9</accession>
<dbReference type="Proteomes" id="UP000316639">
    <property type="component" value="Unassembled WGS sequence"/>
</dbReference>
<proteinExistence type="predicted"/>
<name>A0A563EWG9_9PSEU</name>
<dbReference type="AlphaFoldDB" id="A0A563EWG9"/>
<reference evidence="1 2" key="1">
    <citation type="submission" date="2019-07" db="EMBL/GenBank/DDBJ databases">
        <title>Lentzea xizangensis sp. nov., isolated from Qinghai-Tibetan Plateau Soils.</title>
        <authorList>
            <person name="Huang J."/>
        </authorList>
    </citation>
    <scope>NUCLEOTIDE SEQUENCE [LARGE SCALE GENOMIC DNA]</scope>
    <source>
        <strain evidence="1 2">FXJ1.1311</strain>
    </source>
</reference>
<dbReference type="RefSeq" id="WP_146352250.1">
    <property type="nucleotide sequence ID" value="NZ_VOBR01000008.1"/>
</dbReference>
<gene>
    <name evidence="1" type="ORF">FKR81_14845</name>
</gene>
<protein>
    <submittedName>
        <fullName evidence="1">Uncharacterized protein</fullName>
    </submittedName>
</protein>